<comment type="similarity">
    <text evidence="2">Belongs to the Ap4A hydrolase family.</text>
</comment>
<name>A0ABT9JWG5_9PROT</name>
<protein>
    <recommendedName>
        <fullName evidence="3">bis(5'-nucleosyl)-tetraphosphatase (symmetrical)</fullName>
        <ecNumber evidence="3">3.6.1.41</ecNumber>
    </recommendedName>
    <alternativeName>
        <fullName evidence="6">Ap4A hydrolase</fullName>
    </alternativeName>
    <alternativeName>
        <fullName evidence="5">Diadenosine 5',5'''-P1,P4-tetraphosphate pyrophosphohydrolase</fullName>
    </alternativeName>
    <alternativeName>
        <fullName evidence="7">Diadenosine tetraphosphatase</fullName>
    </alternativeName>
</protein>
<evidence type="ECO:0000256" key="2">
    <source>
        <dbReference type="ARBA" id="ARBA00005419"/>
    </source>
</evidence>
<dbReference type="PANTHER" id="PTHR40942:SF4">
    <property type="entry name" value="CYTOCHROME C5"/>
    <property type="match status" value="1"/>
</dbReference>
<dbReference type="RefSeq" id="WP_306390750.1">
    <property type="nucleotide sequence ID" value="NZ_JAVCAP010000038.1"/>
</dbReference>
<dbReference type="Gene3D" id="3.60.21.10">
    <property type="match status" value="1"/>
</dbReference>
<evidence type="ECO:0000256" key="3">
    <source>
        <dbReference type="ARBA" id="ARBA00012506"/>
    </source>
</evidence>
<dbReference type="NCBIfam" id="NF001204">
    <property type="entry name" value="PRK00166.1"/>
    <property type="match status" value="1"/>
</dbReference>
<evidence type="ECO:0000256" key="5">
    <source>
        <dbReference type="ARBA" id="ARBA00031248"/>
    </source>
</evidence>
<comment type="catalytic activity">
    <reaction evidence="8">
        <text>P(1),P(4)-bis(5'-adenosyl) tetraphosphate + H2O = 2 ADP + 2 H(+)</text>
        <dbReference type="Rhea" id="RHEA:24252"/>
        <dbReference type="ChEBI" id="CHEBI:15377"/>
        <dbReference type="ChEBI" id="CHEBI:15378"/>
        <dbReference type="ChEBI" id="CHEBI:58141"/>
        <dbReference type="ChEBI" id="CHEBI:456216"/>
        <dbReference type="EC" id="3.6.1.41"/>
    </reaction>
</comment>
<dbReference type="SUPFAM" id="SSF56300">
    <property type="entry name" value="Metallo-dependent phosphatases"/>
    <property type="match status" value="1"/>
</dbReference>
<dbReference type="GO" id="GO:0008803">
    <property type="term" value="F:bis(5'-nucleosyl)-tetraphosphatase (symmetrical) activity"/>
    <property type="evidence" value="ECO:0007669"/>
    <property type="project" value="UniProtKB-EC"/>
</dbReference>
<evidence type="ECO:0000313" key="10">
    <source>
        <dbReference type="EMBL" id="MDP8568951.1"/>
    </source>
</evidence>
<gene>
    <name evidence="10" type="ORF">Q9291_13960</name>
</gene>
<dbReference type="Proteomes" id="UP001225906">
    <property type="component" value="Unassembled WGS sequence"/>
</dbReference>
<evidence type="ECO:0000259" key="9">
    <source>
        <dbReference type="Pfam" id="PF00149"/>
    </source>
</evidence>
<comment type="caution">
    <text evidence="10">The sequence shown here is derived from an EMBL/GenBank/DDBJ whole genome shotgun (WGS) entry which is preliminary data.</text>
</comment>
<dbReference type="EC" id="3.6.1.41" evidence="3"/>
<dbReference type="InterPro" id="IPR004843">
    <property type="entry name" value="Calcineurin-like_PHP"/>
</dbReference>
<dbReference type="CDD" id="cd07422">
    <property type="entry name" value="MPP_ApaH"/>
    <property type="match status" value="1"/>
</dbReference>
<dbReference type="PIRSF" id="PIRSF000903">
    <property type="entry name" value="B5n-ttraPtase_sm"/>
    <property type="match status" value="1"/>
</dbReference>
<dbReference type="EMBL" id="JAVCAP010000038">
    <property type="protein sequence ID" value="MDP8568951.1"/>
    <property type="molecule type" value="Genomic_DNA"/>
</dbReference>
<organism evidence="10 11">
    <name type="scientific">Methylophilus aquaticus</name>
    <dbReference type="NCBI Taxonomy" id="1971610"/>
    <lineage>
        <taxon>Bacteria</taxon>
        <taxon>Pseudomonadati</taxon>
        <taxon>Pseudomonadota</taxon>
        <taxon>Betaproteobacteria</taxon>
        <taxon>Nitrosomonadales</taxon>
        <taxon>Methylophilaceae</taxon>
        <taxon>Methylophilus</taxon>
    </lineage>
</organism>
<comment type="function">
    <text evidence="1">Hydrolyzes diadenosine 5',5'''-P1,P4-tetraphosphate to yield ADP.</text>
</comment>
<evidence type="ECO:0000313" key="11">
    <source>
        <dbReference type="Proteomes" id="UP001225906"/>
    </source>
</evidence>
<dbReference type="Pfam" id="PF00149">
    <property type="entry name" value="Metallophos"/>
    <property type="match status" value="1"/>
</dbReference>
<sequence>MARYAIGDIQGCYHSLMQLLDKLGFAPGRDQLWLVGDIINRGTGSLAVLRWCYAHRQSIRMVLGNHDLHAIAVAHGVRRPHRFDTLHEIFEAPDGGELLHWLRQQPLMVLEEGYAMLHAGLYPQWTVPQAKALAEEVEAVLQAPDYAHFLHDMYGNTPAAWSDGLTGIDRWRAITNAFTRMRLCDAQGAMEFAFKGEVQAIPAGYYPWFQAPDRQSVGQQTLLFGHWSALGLHQGDGVIALDTGCLWGRQLTACQLETGHFIQVDLDPRDRPPGMAGD</sequence>
<evidence type="ECO:0000256" key="7">
    <source>
        <dbReference type="ARBA" id="ARBA00033210"/>
    </source>
</evidence>
<keyword evidence="4 10" id="KW-0378">Hydrolase</keyword>
<accession>A0ABT9JWG5</accession>
<feature type="domain" description="Calcineurin-like phosphoesterase" evidence="9">
    <location>
        <begin position="5"/>
        <end position="124"/>
    </location>
</feature>
<dbReference type="InterPro" id="IPR029052">
    <property type="entry name" value="Metallo-depent_PP-like"/>
</dbReference>
<evidence type="ECO:0000256" key="1">
    <source>
        <dbReference type="ARBA" id="ARBA00003413"/>
    </source>
</evidence>
<evidence type="ECO:0000256" key="6">
    <source>
        <dbReference type="ARBA" id="ARBA00032248"/>
    </source>
</evidence>
<evidence type="ECO:0000256" key="4">
    <source>
        <dbReference type="ARBA" id="ARBA00022801"/>
    </source>
</evidence>
<proteinExistence type="inferred from homology"/>
<keyword evidence="11" id="KW-1185">Reference proteome</keyword>
<dbReference type="NCBIfam" id="TIGR00668">
    <property type="entry name" value="apaH"/>
    <property type="match status" value="1"/>
</dbReference>
<evidence type="ECO:0000256" key="8">
    <source>
        <dbReference type="ARBA" id="ARBA00049417"/>
    </source>
</evidence>
<dbReference type="InterPro" id="IPR004617">
    <property type="entry name" value="ApaH"/>
</dbReference>
<dbReference type="PANTHER" id="PTHR40942">
    <property type="match status" value="1"/>
</dbReference>
<reference evidence="11" key="1">
    <citation type="journal article" date="2019" name="Int. J. Syst. Evol. Microbiol.">
        <title>The Global Catalogue of Microorganisms (GCM) 10K type strain sequencing project: providing services to taxonomists for standard genome sequencing and annotation.</title>
        <authorList>
            <consortium name="The Broad Institute Genomics Platform"/>
            <consortium name="The Broad Institute Genome Sequencing Center for Infectious Disease"/>
            <person name="Wu L."/>
            <person name="Ma J."/>
        </authorList>
    </citation>
    <scope>NUCLEOTIDE SEQUENCE [LARGE SCALE GENOMIC DNA]</scope>
    <source>
        <strain evidence="11">VKM B-3159</strain>
    </source>
</reference>